<accession>A0A518FI66</accession>
<gene>
    <name evidence="1" type="ORF">Pan153_06690</name>
</gene>
<proteinExistence type="predicted"/>
<dbReference type="EMBL" id="CP036317">
    <property type="protein sequence ID" value="QDV16048.1"/>
    <property type="molecule type" value="Genomic_DNA"/>
</dbReference>
<dbReference type="Proteomes" id="UP000320839">
    <property type="component" value="Chromosome"/>
</dbReference>
<dbReference type="AlphaFoldDB" id="A0A518FI66"/>
<evidence type="ECO:0000313" key="2">
    <source>
        <dbReference type="Proteomes" id="UP000320839"/>
    </source>
</evidence>
<name>A0A518FI66_9PLAN</name>
<organism evidence="1 2">
    <name type="scientific">Gimesia panareensis</name>
    <dbReference type="NCBI Taxonomy" id="2527978"/>
    <lineage>
        <taxon>Bacteria</taxon>
        <taxon>Pseudomonadati</taxon>
        <taxon>Planctomycetota</taxon>
        <taxon>Planctomycetia</taxon>
        <taxon>Planctomycetales</taxon>
        <taxon>Planctomycetaceae</taxon>
        <taxon>Gimesia</taxon>
    </lineage>
</organism>
<reference evidence="1 2" key="1">
    <citation type="submission" date="2019-02" db="EMBL/GenBank/DDBJ databases">
        <title>Deep-cultivation of Planctomycetes and their phenomic and genomic characterization uncovers novel biology.</title>
        <authorList>
            <person name="Wiegand S."/>
            <person name="Jogler M."/>
            <person name="Boedeker C."/>
            <person name="Pinto D."/>
            <person name="Vollmers J."/>
            <person name="Rivas-Marin E."/>
            <person name="Kohn T."/>
            <person name="Peeters S.H."/>
            <person name="Heuer A."/>
            <person name="Rast P."/>
            <person name="Oberbeckmann S."/>
            <person name="Bunk B."/>
            <person name="Jeske O."/>
            <person name="Meyerdierks A."/>
            <person name="Storesund J.E."/>
            <person name="Kallscheuer N."/>
            <person name="Luecker S."/>
            <person name="Lage O.M."/>
            <person name="Pohl T."/>
            <person name="Merkel B.J."/>
            <person name="Hornburger P."/>
            <person name="Mueller R.-W."/>
            <person name="Bruemmer F."/>
            <person name="Labrenz M."/>
            <person name="Spormann A.M."/>
            <person name="Op den Camp H."/>
            <person name="Overmann J."/>
            <person name="Amann R."/>
            <person name="Jetten M.S.M."/>
            <person name="Mascher T."/>
            <person name="Medema M.H."/>
            <person name="Devos D.P."/>
            <person name="Kaster A.-K."/>
            <person name="Ovreas L."/>
            <person name="Rohde M."/>
            <person name="Galperin M.Y."/>
            <person name="Jogler C."/>
        </authorList>
    </citation>
    <scope>NUCLEOTIDE SEQUENCE [LARGE SCALE GENOMIC DNA]</scope>
    <source>
        <strain evidence="1 2">Pan153</strain>
    </source>
</reference>
<sequence>MNDFLFLFACCELCPVFPQWLAPGDDVNPTLKPAAGADSLCGGFHFVKWHRGSKTNICPHVARLCPVFVPIVSKFGQILSRFGLTRGGTIRTGLICSGEMLVKITGDSGTASSLIRRVPVHAALPRARATFGPPYDSEGADQVQSFQFLRQK</sequence>
<protein>
    <submittedName>
        <fullName evidence="1">Uncharacterized protein</fullName>
    </submittedName>
</protein>
<evidence type="ECO:0000313" key="1">
    <source>
        <dbReference type="EMBL" id="QDV16048.1"/>
    </source>
</evidence>
<dbReference type="RefSeq" id="WP_145454027.1">
    <property type="nucleotide sequence ID" value="NZ_CP036317.1"/>
</dbReference>